<dbReference type="SUPFAM" id="SSF143865">
    <property type="entry name" value="CorA soluble domain-like"/>
    <property type="match status" value="1"/>
</dbReference>
<evidence type="ECO:0000256" key="2">
    <source>
        <dbReference type="ARBA" id="ARBA00009765"/>
    </source>
</evidence>
<dbReference type="OrthoDB" id="9803416at2"/>
<evidence type="ECO:0000313" key="8">
    <source>
        <dbReference type="Proteomes" id="UP000288197"/>
    </source>
</evidence>
<protein>
    <recommendedName>
        <fullName evidence="9">Magnesium transporter</fullName>
    </recommendedName>
</protein>
<dbReference type="PANTHER" id="PTHR47891:SF1">
    <property type="entry name" value="CORA-MAGNESIUM AND COBALT TRANSPORTER"/>
    <property type="match status" value="1"/>
</dbReference>
<dbReference type="AlphaFoldDB" id="A0A430A339"/>
<keyword evidence="3 6" id="KW-0812">Transmembrane</keyword>
<evidence type="ECO:0000256" key="1">
    <source>
        <dbReference type="ARBA" id="ARBA00004141"/>
    </source>
</evidence>
<dbReference type="InterPro" id="IPR002523">
    <property type="entry name" value="MgTranspt_CorA/ZnTranspt_ZntB"/>
</dbReference>
<dbReference type="Pfam" id="PF01544">
    <property type="entry name" value="CorA"/>
    <property type="match status" value="1"/>
</dbReference>
<evidence type="ECO:0000256" key="4">
    <source>
        <dbReference type="ARBA" id="ARBA00022989"/>
    </source>
</evidence>
<dbReference type="Proteomes" id="UP000288197">
    <property type="component" value="Unassembled WGS sequence"/>
</dbReference>
<accession>A0A430A339</accession>
<dbReference type="EMBL" id="NGJX01000010">
    <property type="protein sequence ID" value="RSU00906.1"/>
    <property type="molecule type" value="Genomic_DNA"/>
</dbReference>
<dbReference type="InterPro" id="IPR045861">
    <property type="entry name" value="CorA_cytoplasmic_dom"/>
</dbReference>
<dbReference type="InterPro" id="IPR047199">
    <property type="entry name" value="CorA-like"/>
</dbReference>
<evidence type="ECO:0000313" key="7">
    <source>
        <dbReference type="EMBL" id="RSU00906.1"/>
    </source>
</evidence>
<evidence type="ECO:0000256" key="6">
    <source>
        <dbReference type="SAM" id="Phobius"/>
    </source>
</evidence>
<comment type="caution">
    <text evidence="7">The sequence shown here is derived from an EMBL/GenBank/DDBJ whole genome shotgun (WGS) entry which is preliminary data.</text>
</comment>
<dbReference type="PANTHER" id="PTHR47891">
    <property type="entry name" value="TRANSPORTER-RELATED"/>
    <property type="match status" value="1"/>
</dbReference>
<dbReference type="CDD" id="cd12827">
    <property type="entry name" value="EcCorA_ZntB-like_u2"/>
    <property type="match status" value="1"/>
</dbReference>
<dbReference type="InterPro" id="IPR045863">
    <property type="entry name" value="CorA_TM1_TM2"/>
</dbReference>
<gene>
    <name evidence="7" type="ORF">CBF32_09865</name>
</gene>
<evidence type="ECO:0000256" key="5">
    <source>
        <dbReference type="ARBA" id="ARBA00023136"/>
    </source>
</evidence>
<comment type="similarity">
    <text evidence="2">Belongs to the CorA metal ion transporter (MIT) (TC 1.A.35) family.</text>
</comment>
<organism evidence="7 8">
    <name type="scientific">Vagococcus fluvialis</name>
    <dbReference type="NCBI Taxonomy" id="2738"/>
    <lineage>
        <taxon>Bacteria</taxon>
        <taxon>Bacillati</taxon>
        <taxon>Bacillota</taxon>
        <taxon>Bacilli</taxon>
        <taxon>Lactobacillales</taxon>
        <taxon>Enterococcaceae</taxon>
        <taxon>Vagococcus</taxon>
    </lineage>
</organism>
<feature type="transmembrane region" description="Helical" evidence="6">
    <location>
        <begin position="254"/>
        <end position="272"/>
    </location>
</feature>
<evidence type="ECO:0008006" key="9">
    <source>
        <dbReference type="Google" id="ProtNLM"/>
    </source>
</evidence>
<dbReference type="SUPFAM" id="SSF144083">
    <property type="entry name" value="Magnesium transport protein CorA, transmembrane region"/>
    <property type="match status" value="1"/>
</dbReference>
<comment type="subcellular location">
    <subcellularLocation>
        <location evidence="1">Membrane</location>
        <topology evidence="1">Multi-pass membrane protein</topology>
    </subcellularLocation>
</comment>
<evidence type="ECO:0000256" key="3">
    <source>
        <dbReference type="ARBA" id="ARBA00022692"/>
    </source>
</evidence>
<dbReference type="Gene3D" id="1.20.58.340">
    <property type="entry name" value="Magnesium transport protein CorA, transmembrane region"/>
    <property type="match status" value="2"/>
</dbReference>
<reference evidence="7 8" key="1">
    <citation type="submission" date="2017-05" db="EMBL/GenBank/DDBJ databases">
        <title>Vagococcus spp. assemblies.</title>
        <authorList>
            <person name="Gulvik C.A."/>
        </authorList>
    </citation>
    <scope>NUCLEOTIDE SEQUENCE [LARGE SCALE GENOMIC DNA]</scope>
    <source>
        <strain evidence="7 8">NCFB 2497</strain>
    </source>
</reference>
<keyword evidence="5 6" id="KW-0472">Membrane</keyword>
<dbReference type="Gene3D" id="3.30.460.20">
    <property type="entry name" value="CorA soluble domain-like"/>
    <property type="match status" value="1"/>
</dbReference>
<sequence length="311" mass="36345">MITVERRRYLMLVKHHINASLNWIETRKLNEREKNTLLDEYKISDEVLEYVLDTYEQSNYIHEPEDEQELVILHMPAKSQENNRYTTKPIAFLIKDNNLFTFNESNLSLMNHDMNKETGQERIDTPVSFMLEKIYFLMSSYFPVLREVTRQRHVLDDMLTKKLTNKELVKLAYLQQSLTFILNAAESNVEALTILEKSKFGKELSDVEKERLEDALIEAEQIVHMAELEAKIVDKIAKIFDSIMNNNLNDTMKFLTVWSLAIAIPTLITGFFGMNINLPKVDKVYGWIQLTILSVVLVAWLILGLKRNKKV</sequence>
<dbReference type="GO" id="GO:0016020">
    <property type="term" value="C:membrane"/>
    <property type="evidence" value="ECO:0007669"/>
    <property type="project" value="UniProtKB-SubCell"/>
</dbReference>
<feature type="transmembrane region" description="Helical" evidence="6">
    <location>
        <begin position="284"/>
        <end position="305"/>
    </location>
</feature>
<keyword evidence="4 6" id="KW-1133">Transmembrane helix</keyword>
<keyword evidence="8" id="KW-1185">Reference proteome</keyword>
<proteinExistence type="inferred from homology"/>
<dbReference type="GO" id="GO:0046873">
    <property type="term" value="F:metal ion transmembrane transporter activity"/>
    <property type="evidence" value="ECO:0007669"/>
    <property type="project" value="InterPro"/>
</dbReference>
<name>A0A430A339_9ENTE</name>